<dbReference type="EMBL" id="JAUSUL010000001">
    <property type="protein sequence ID" value="MDQ0314084.1"/>
    <property type="molecule type" value="Genomic_DNA"/>
</dbReference>
<protein>
    <submittedName>
        <fullName evidence="1">Uncharacterized protein YqeY</fullName>
    </submittedName>
</protein>
<dbReference type="PANTHER" id="PTHR28055:SF1">
    <property type="entry name" value="ALTERED INHERITANCE OF MITOCHONDRIA PROTEIN 41, MITOCHONDRIAL"/>
    <property type="match status" value="1"/>
</dbReference>
<dbReference type="InterPro" id="IPR042184">
    <property type="entry name" value="YqeY/Aim41_N"/>
</dbReference>
<dbReference type="AlphaFoldDB" id="A0AAE4ASL4"/>
<evidence type="ECO:0000313" key="1">
    <source>
        <dbReference type="EMBL" id="MDQ0314084.1"/>
    </source>
</evidence>
<dbReference type="RefSeq" id="WP_306883869.1">
    <property type="nucleotide sequence ID" value="NZ_JAUSUL010000001.1"/>
</dbReference>
<proteinExistence type="predicted"/>
<dbReference type="GO" id="GO:0016884">
    <property type="term" value="F:carbon-nitrogen ligase activity, with glutamine as amido-N-donor"/>
    <property type="evidence" value="ECO:0007669"/>
    <property type="project" value="InterPro"/>
</dbReference>
<dbReference type="InterPro" id="IPR023168">
    <property type="entry name" value="GatB_Yqey_C_2"/>
</dbReference>
<dbReference type="Gene3D" id="1.10.1510.10">
    <property type="entry name" value="Uncharacterised protein YqeY/AIM41 PF09424, N-terminal domain"/>
    <property type="match status" value="1"/>
</dbReference>
<keyword evidence="2" id="KW-1185">Reference proteome</keyword>
<name>A0AAE4ASL4_9HYPH</name>
<dbReference type="InterPro" id="IPR019004">
    <property type="entry name" value="YqeY/Aim41"/>
</dbReference>
<dbReference type="Gene3D" id="1.10.10.410">
    <property type="match status" value="1"/>
</dbReference>
<gene>
    <name evidence="1" type="ORF">J2S73_000521</name>
</gene>
<sequence>MRDEINKALKCAVNDQDKRRACTLRLIQAAIKDRDQAARDRGEEGIGDREVFDLLLKMIEQRRESVSNFEASGRIDLAEQEREEIAIIRSLLPAQLDEIAMRSACAEVVEDIGANGLRDVGRTMTALKQRYPGQMDFGRASCVVKDLLR</sequence>
<dbReference type="Pfam" id="PF09424">
    <property type="entry name" value="YqeY"/>
    <property type="match status" value="1"/>
</dbReference>
<dbReference type="SUPFAM" id="SSF89095">
    <property type="entry name" value="GatB/YqeY motif"/>
    <property type="match status" value="1"/>
</dbReference>
<comment type="caution">
    <text evidence="1">The sequence shown here is derived from an EMBL/GenBank/DDBJ whole genome shotgun (WGS) entry which is preliminary data.</text>
</comment>
<dbReference type="Proteomes" id="UP001229244">
    <property type="component" value="Unassembled WGS sequence"/>
</dbReference>
<accession>A0AAE4ASL4</accession>
<dbReference type="PANTHER" id="PTHR28055">
    <property type="entry name" value="ALTERED INHERITANCE OF MITOCHONDRIA PROTEIN 41, MITOCHONDRIAL"/>
    <property type="match status" value="1"/>
</dbReference>
<evidence type="ECO:0000313" key="2">
    <source>
        <dbReference type="Proteomes" id="UP001229244"/>
    </source>
</evidence>
<dbReference type="InterPro" id="IPR003789">
    <property type="entry name" value="Asn/Gln_tRNA_amidoTrase-B-like"/>
</dbReference>
<reference evidence="1" key="1">
    <citation type="submission" date="2023-07" db="EMBL/GenBank/DDBJ databases">
        <title>Genomic Encyclopedia of Type Strains, Phase IV (KMG-IV): sequencing the most valuable type-strain genomes for metagenomic binning, comparative biology and taxonomic classification.</title>
        <authorList>
            <person name="Goeker M."/>
        </authorList>
    </citation>
    <scope>NUCLEOTIDE SEQUENCE</scope>
    <source>
        <strain evidence="1">DSM 21202</strain>
    </source>
</reference>
<organism evidence="1 2">
    <name type="scientific">Amorphus orientalis</name>
    <dbReference type="NCBI Taxonomy" id="649198"/>
    <lineage>
        <taxon>Bacteria</taxon>
        <taxon>Pseudomonadati</taxon>
        <taxon>Pseudomonadota</taxon>
        <taxon>Alphaproteobacteria</taxon>
        <taxon>Hyphomicrobiales</taxon>
        <taxon>Amorphaceae</taxon>
        <taxon>Amorphus</taxon>
    </lineage>
</organism>